<comment type="subunit">
    <text evidence="8">Heterotetramer composed of ParC and ParE.</text>
</comment>
<dbReference type="InterPro" id="IPR035516">
    <property type="entry name" value="Gyrase/topoIV_suA_C"/>
</dbReference>
<dbReference type="Proteomes" id="UP000198405">
    <property type="component" value="Unassembled WGS sequence"/>
</dbReference>
<dbReference type="OrthoDB" id="9806486at2"/>
<dbReference type="NCBIfam" id="TIGR01063">
    <property type="entry name" value="gyrA"/>
    <property type="match status" value="1"/>
</dbReference>
<dbReference type="HAMAP" id="MF_01897">
    <property type="entry name" value="GyrA"/>
    <property type="match status" value="1"/>
</dbReference>
<evidence type="ECO:0000256" key="6">
    <source>
        <dbReference type="ARBA" id="ARBA00023125"/>
    </source>
</evidence>
<dbReference type="GO" id="GO:0005524">
    <property type="term" value="F:ATP binding"/>
    <property type="evidence" value="ECO:0007669"/>
    <property type="project" value="UniProtKB-UniRule"/>
</dbReference>
<dbReference type="RefSeq" id="WP_089323519.1">
    <property type="nucleotide sequence ID" value="NZ_FZOB01000012.1"/>
</dbReference>
<dbReference type="NCBIfam" id="NF004043">
    <property type="entry name" value="PRK05560.1"/>
    <property type="match status" value="1"/>
</dbReference>
<dbReference type="FunFam" id="1.10.268.10:FF:000001">
    <property type="entry name" value="DNA gyrase subunit A"/>
    <property type="match status" value="1"/>
</dbReference>
<evidence type="ECO:0000256" key="10">
    <source>
        <dbReference type="PROSITE-ProRule" id="PRU01384"/>
    </source>
</evidence>
<keyword evidence="13" id="KW-1185">Reference proteome</keyword>
<dbReference type="FunFam" id="3.30.1360.40:FF:000002">
    <property type="entry name" value="DNA gyrase subunit A"/>
    <property type="match status" value="1"/>
</dbReference>
<dbReference type="InterPro" id="IPR005743">
    <property type="entry name" value="GyrA"/>
</dbReference>
<dbReference type="EMBL" id="FZOB01000012">
    <property type="protein sequence ID" value="SNR87212.1"/>
    <property type="molecule type" value="Genomic_DNA"/>
</dbReference>
<dbReference type="EC" id="5.6.2.2" evidence="9"/>
<evidence type="ECO:0000256" key="1">
    <source>
        <dbReference type="ARBA" id="ARBA00000185"/>
    </source>
</evidence>
<name>A0A238ZVR1_9BACT</name>
<evidence type="ECO:0000256" key="8">
    <source>
        <dbReference type="ARBA" id="ARBA00063644"/>
    </source>
</evidence>
<evidence type="ECO:0000256" key="5">
    <source>
        <dbReference type="ARBA" id="ARBA00023029"/>
    </source>
</evidence>
<accession>A0A238ZVR1</accession>
<keyword evidence="9" id="KW-0963">Cytoplasm</keyword>
<dbReference type="Gene3D" id="3.30.1360.40">
    <property type="match status" value="1"/>
</dbReference>
<gene>
    <name evidence="9" type="primary">gyrA</name>
    <name evidence="12" type="ORF">SAMN06265340_11242</name>
</gene>
<evidence type="ECO:0000256" key="7">
    <source>
        <dbReference type="ARBA" id="ARBA00023235"/>
    </source>
</evidence>
<evidence type="ECO:0000313" key="13">
    <source>
        <dbReference type="Proteomes" id="UP000198405"/>
    </source>
</evidence>
<dbReference type="GO" id="GO:0006265">
    <property type="term" value="P:DNA topological change"/>
    <property type="evidence" value="ECO:0007669"/>
    <property type="project" value="UniProtKB-UniRule"/>
</dbReference>
<comment type="catalytic activity">
    <reaction evidence="1 9 10">
        <text>ATP-dependent breakage, passage and rejoining of double-stranded DNA.</text>
        <dbReference type="EC" id="5.6.2.2"/>
    </reaction>
</comment>
<dbReference type="NCBIfam" id="NF004044">
    <property type="entry name" value="PRK05561.1"/>
    <property type="match status" value="1"/>
</dbReference>
<evidence type="ECO:0000256" key="3">
    <source>
        <dbReference type="ARBA" id="ARBA00022741"/>
    </source>
</evidence>
<dbReference type="Gene3D" id="2.120.10.90">
    <property type="entry name" value="DNA gyrase/topoisomerase IV, subunit A, C-terminal"/>
    <property type="match status" value="1"/>
</dbReference>
<dbReference type="AlphaFoldDB" id="A0A238ZVR1"/>
<comment type="miscellaneous">
    <text evidence="9">Few gyrases are as efficient as E.coli at forming negative supercoils. Not all organisms have 2 type II topoisomerases; in organisms with a single type II topoisomerase this enzyme also has to decatenate newly replicated chromosomes.</text>
</comment>
<dbReference type="SUPFAM" id="SSF101904">
    <property type="entry name" value="GyrA/ParC C-terminal domain-like"/>
    <property type="match status" value="1"/>
</dbReference>
<evidence type="ECO:0000259" key="11">
    <source>
        <dbReference type="PROSITE" id="PS52040"/>
    </source>
</evidence>
<dbReference type="Gene3D" id="1.10.268.10">
    <property type="entry name" value="Topoisomerase, domain 3"/>
    <property type="match status" value="1"/>
</dbReference>
<keyword evidence="3 9" id="KW-0547">Nucleotide-binding</keyword>
<dbReference type="InterPro" id="IPR002205">
    <property type="entry name" value="Topo_IIA_dom_A"/>
</dbReference>
<dbReference type="InterPro" id="IPR013757">
    <property type="entry name" value="Topo_IIA_A_a_sf"/>
</dbReference>
<dbReference type="FunFam" id="2.120.10.90:FF:000005">
    <property type="entry name" value="DNA topoisomerase 4 subunit A"/>
    <property type="match status" value="1"/>
</dbReference>
<keyword evidence="7 9" id="KW-0413">Isomerase</keyword>
<dbReference type="Pfam" id="PF03989">
    <property type="entry name" value="DNA_gyraseA_C"/>
    <property type="match status" value="6"/>
</dbReference>
<dbReference type="InterPro" id="IPR013760">
    <property type="entry name" value="Topo_IIA-like_dom_sf"/>
</dbReference>
<feature type="domain" description="Topo IIA-type catalytic" evidence="11">
    <location>
        <begin position="30"/>
        <end position="493"/>
    </location>
</feature>
<dbReference type="PROSITE" id="PS52040">
    <property type="entry name" value="TOPO_IIA"/>
    <property type="match status" value="1"/>
</dbReference>
<organism evidence="12 13">
    <name type="scientific">Desulfurobacterium atlanticum</name>
    <dbReference type="NCBI Taxonomy" id="240169"/>
    <lineage>
        <taxon>Bacteria</taxon>
        <taxon>Pseudomonadati</taxon>
        <taxon>Aquificota</taxon>
        <taxon>Aquificia</taxon>
        <taxon>Desulfurobacteriales</taxon>
        <taxon>Desulfurobacteriaceae</taxon>
        <taxon>Desulfurobacterium</taxon>
    </lineage>
</organism>
<comment type="similarity">
    <text evidence="2 9">Belongs to the type II topoisomerase GyrA/ParC subunit family.</text>
</comment>
<protein>
    <recommendedName>
        <fullName evidence="9">DNA gyrase subunit A</fullName>
        <ecNumber evidence="9">5.6.2.2</ecNumber>
    </recommendedName>
</protein>
<dbReference type="GO" id="GO:0003677">
    <property type="term" value="F:DNA binding"/>
    <property type="evidence" value="ECO:0007669"/>
    <property type="project" value="UniProtKB-UniRule"/>
</dbReference>
<comment type="caution">
    <text evidence="9">Lacks conserved residue(s) required for the propagation of feature annotation.</text>
</comment>
<comment type="function">
    <text evidence="9">A type II topoisomerase that negatively supercoils closed circular double-stranded (ds) DNA in an ATP-dependent manner to modulate DNA topology and maintain chromosomes in an underwound state. Negative supercoiling favors strand separation, and DNA replication, transcription, recombination and repair, all of which involve strand separation. Also able to catalyze the interconversion of other topological isomers of dsDNA rings, including catenanes and knotted rings. Type II topoisomerases break and join 2 DNA strands simultaneously in an ATP-dependent manner.</text>
</comment>
<dbReference type="Pfam" id="PF00521">
    <property type="entry name" value="DNA_topoisoIV"/>
    <property type="match status" value="1"/>
</dbReference>
<dbReference type="PANTHER" id="PTHR43493">
    <property type="entry name" value="DNA GYRASE/TOPOISOMERASE SUBUNIT A"/>
    <property type="match status" value="1"/>
</dbReference>
<dbReference type="Gene3D" id="3.90.199.10">
    <property type="entry name" value="Topoisomerase II, domain 5"/>
    <property type="match status" value="1"/>
</dbReference>
<dbReference type="SUPFAM" id="SSF56719">
    <property type="entry name" value="Type II DNA topoisomerase"/>
    <property type="match status" value="1"/>
</dbReference>
<evidence type="ECO:0000256" key="9">
    <source>
        <dbReference type="HAMAP-Rule" id="MF_01897"/>
    </source>
</evidence>
<sequence>MEQIIPIPIEEEMRQSYLDYAMSVIVGRALPDVRDGLKPVHRRILYSMHQLNLYPDKPYKKSARIVGECLGKFHPHGDSAVYDALVRMAQDFSMRYPLIDGQGNFGSVDGDSAAAMRYTEARLSKISMELLKDIEKDTVDFRPNFDESLTEPEVLPARFPNLLVNGSAGIAVGMATNIPPHNITEVCNAVKYLVDNENATTEELLQYIKGPDFPTGAEIINPEAILKIYQTGRGSVTLRAKHKVEELKKRTAIVITELPYQVNKASLIKQIAELVKEKKIEGIADIRDESDREGIRVVIELKRDATPEVILNKLYKFTPIQTNFSFNMIALVNGQPKLLNLKSYLSEFIKFRKEVILRRTAYELKKAEARLHILEGLKVALENIDRIITIVKGAESPETAKSILQNEFQLSEEQAKAILDMKLQRLTGLEREKIEEEYEKLKKDIEYYRFIINSEEEQKRLIKEDMDEIIKLYGDERKTEIVSKESQIDIESMIEDEEVVIFLTHKGFVKRVSASAYKTQGRSGTGTKGIKTREDDFVKEIITASSLDYLLIFTNRGKVYWLKAYEIPKSERATRGQSIRGLLQGLSGGENVSKIIPVKDFNQNLDLFFVTAKGYVKRTPLKDFSHPRSTGITAINMEPDDKLIYIGLVSEKDNVILISRKGRAIRFSIQDVRQMGRTARGVRGILLDQNDDSVVAATVIHPDDRYLLIVTEKGYGKRVALSEFPIQRRGGKGVIAAKLNEKTGKIADAITLKDDENIVIVSKKGKVIKLNAGQISIIGRITRGVRVQRLSDDDSVVAVSKVEEEEVEDA</sequence>
<dbReference type="InterPro" id="IPR006691">
    <property type="entry name" value="GyrA/parC_rep"/>
</dbReference>
<dbReference type="GO" id="GO:0034335">
    <property type="term" value="F:DNA negative supercoiling activity"/>
    <property type="evidence" value="ECO:0007669"/>
    <property type="project" value="UniProtKB-ARBA"/>
</dbReference>
<dbReference type="GO" id="GO:0009330">
    <property type="term" value="C:DNA topoisomerase type II (double strand cut, ATP-hydrolyzing) complex"/>
    <property type="evidence" value="ECO:0007669"/>
    <property type="project" value="TreeGrafter"/>
</dbReference>
<dbReference type="CDD" id="cd00187">
    <property type="entry name" value="TOP4c"/>
    <property type="match status" value="1"/>
</dbReference>
<dbReference type="InterPro" id="IPR050220">
    <property type="entry name" value="Type_II_DNA_Topoisomerases"/>
</dbReference>
<reference evidence="13" key="1">
    <citation type="submission" date="2017-06" db="EMBL/GenBank/DDBJ databases">
        <authorList>
            <person name="Varghese N."/>
            <person name="Submissions S."/>
        </authorList>
    </citation>
    <scope>NUCLEOTIDE SEQUENCE [LARGE SCALE GENOMIC DNA]</scope>
    <source>
        <strain evidence="13">DSM 15668</strain>
    </source>
</reference>
<dbReference type="GO" id="GO:0006261">
    <property type="term" value="P:DNA-templated DNA replication"/>
    <property type="evidence" value="ECO:0007669"/>
    <property type="project" value="UniProtKB-UniRule"/>
</dbReference>
<dbReference type="FunFam" id="3.90.199.10:FF:000001">
    <property type="entry name" value="DNA gyrase subunit A"/>
    <property type="match status" value="1"/>
</dbReference>
<evidence type="ECO:0000256" key="2">
    <source>
        <dbReference type="ARBA" id="ARBA00008263"/>
    </source>
</evidence>
<dbReference type="SMART" id="SM00434">
    <property type="entry name" value="TOP4c"/>
    <property type="match status" value="1"/>
</dbReference>
<comment type="subcellular location">
    <subcellularLocation>
        <location evidence="9">Cytoplasm</location>
    </subcellularLocation>
</comment>
<feature type="active site" description="O-(5'-phospho-DNA)-tyrosine intermediate" evidence="9 10">
    <location>
        <position position="118"/>
    </location>
</feature>
<keyword evidence="5 9" id="KW-0799">Topoisomerase</keyword>
<comment type="subunit">
    <text evidence="9">Heterotetramer, composed of two GyrA and two GyrB chains. In the heterotetramer, GyrA contains the active site tyrosine that forms a transient covalent intermediate with DNA, while GyrB binds cofactors and catalyzes ATP hydrolysis.</text>
</comment>
<dbReference type="PANTHER" id="PTHR43493:SF5">
    <property type="entry name" value="DNA GYRASE SUBUNIT A, CHLOROPLASTIC_MITOCHONDRIAL"/>
    <property type="match status" value="1"/>
</dbReference>
<evidence type="ECO:0000313" key="12">
    <source>
        <dbReference type="EMBL" id="SNR87212.1"/>
    </source>
</evidence>
<dbReference type="NCBIfam" id="TIGR01062">
    <property type="entry name" value="parC_Gneg"/>
    <property type="match status" value="1"/>
</dbReference>
<dbReference type="GO" id="GO:0005737">
    <property type="term" value="C:cytoplasm"/>
    <property type="evidence" value="ECO:0007669"/>
    <property type="project" value="UniProtKB-SubCell"/>
</dbReference>
<dbReference type="InterPro" id="IPR013758">
    <property type="entry name" value="Topo_IIA_A/C_ab"/>
</dbReference>
<proteinExistence type="inferred from homology"/>
<keyword evidence="6 9" id="KW-0238">DNA-binding</keyword>
<keyword evidence="4 9" id="KW-0067">ATP-binding</keyword>
<evidence type="ECO:0000256" key="4">
    <source>
        <dbReference type="ARBA" id="ARBA00022840"/>
    </source>
</evidence>
<dbReference type="GO" id="GO:0005694">
    <property type="term" value="C:chromosome"/>
    <property type="evidence" value="ECO:0007669"/>
    <property type="project" value="InterPro"/>
</dbReference>